<keyword evidence="2" id="KW-0378">Hydrolase</keyword>
<reference evidence="8" key="1">
    <citation type="journal article" date="2021" name="Genome Biol. Evol.">
        <title>A High-Quality Reference Genome for a Parasitic Bivalve with Doubly Uniparental Inheritance (Bivalvia: Unionida).</title>
        <authorList>
            <person name="Smith C.H."/>
        </authorList>
    </citation>
    <scope>NUCLEOTIDE SEQUENCE</scope>
    <source>
        <strain evidence="8">CHS0354</strain>
    </source>
</reference>
<reference evidence="8" key="3">
    <citation type="submission" date="2023-05" db="EMBL/GenBank/DDBJ databases">
        <authorList>
            <person name="Smith C.H."/>
        </authorList>
    </citation>
    <scope>NUCLEOTIDE SEQUENCE</scope>
    <source>
        <strain evidence="8">CHS0354</strain>
        <tissue evidence="8">Mantle</tissue>
    </source>
</reference>
<evidence type="ECO:0000256" key="2">
    <source>
        <dbReference type="ARBA" id="ARBA00022801"/>
    </source>
</evidence>
<dbReference type="InterPro" id="IPR011545">
    <property type="entry name" value="DEAD/DEAH_box_helicase_dom"/>
</dbReference>
<dbReference type="PANTHER" id="PTHR18934:SF91">
    <property type="entry name" value="PRE-MRNA-SPLICING FACTOR ATP-DEPENDENT RNA HELICASE PRP16"/>
    <property type="match status" value="1"/>
</dbReference>
<evidence type="ECO:0000259" key="7">
    <source>
        <dbReference type="PROSITE" id="PS51192"/>
    </source>
</evidence>
<keyword evidence="5" id="KW-0175">Coiled coil</keyword>
<keyword evidence="4" id="KW-0067">ATP-binding</keyword>
<dbReference type="PANTHER" id="PTHR18934">
    <property type="entry name" value="ATP-DEPENDENT RNA HELICASE"/>
    <property type="match status" value="1"/>
</dbReference>
<dbReference type="SUPFAM" id="SSF52540">
    <property type="entry name" value="P-loop containing nucleoside triphosphate hydrolases"/>
    <property type="match status" value="1"/>
</dbReference>
<reference evidence="8" key="2">
    <citation type="journal article" date="2021" name="Genome Biol. Evol.">
        <title>Developing a high-quality reference genome for a parasitic bivalve with doubly uniparental inheritance (Bivalvia: Unionida).</title>
        <authorList>
            <person name="Smith C.H."/>
        </authorList>
    </citation>
    <scope>NUCLEOTIDE SEQUENCE</scope>
    <source>
        <strain evidence="8">CHS0354</strain>
        <tissue evidence="8">Mantle</tissue>
    </source>
</reference>
<dbReference type="CDD" id="cd17917">
    <property type="entry name" value="DEXHc_RHA-like"/>
    <property type="match status" value="1"/>
</dbReference>
<dbReference type="PROSITE" id="PS51192">
    <property type="entry name" value="HELICASE_ATP_BIND_1"/>
    <property type="match status" value="1"/>
</dbReference>
<feature type="region of interest" description="Disordered" evidence="6">
    <location>
        <begin position="1"/>
        <end position="64"/>
    </location>
</feature>
<evidence type="ECO:0000256" key="4">
    <source>
        <dbReference type="ARBA" id="ARBA00022840"/>
    </source>
</evidence>
<dbReference type="PROSITE" id="PS00690">
    <property type="entry name" value="DEAH_ATP_HELICASE"/>
    <property type="match status" value="1"/>
</dbReference>
<evidence type="ECO:0000313" key="9">
    <source>
        <dbReference type="Proteomes" id="UP001195483"/>
    </source>
</evidence>
<sequence>MQGGEASNPCRRRVEGRPNNFSNIKMKHAAPSLKFKKTEFAKRDSKSSARQNDSECPDLSQFCSERKSDDDEVRSLSELRSMVESHNDVNDFPSGDFGLFYTRKTKSSGDSLENSREIGEIHKNEPKRKLENKDSILHLQGVYKNSLIPATKNENVNDINGQNVTKSNKISTTDSKLKGAIDIKSKKTKSVSAGNENKRKQDYTNMSQKVKINPKSIKSKPSLLCVSFCDKAEVGSNVGEYIKYRLGDAFRYNIRVESIETVTEKGERNTKVTLSFPSKAAGTKARSLLRESNKKSTTKLFTYFPEARERELIVMILSETEFRFEQHLGIMLNQALQYLELHESKIKEKRAAFKKLEQRYKSGKLALKESERTKAENKATEDKCKELELQKKEFCSYIRSVHRQLEGIKYCVKFETKLNEIRTAFGIECMRLSNALPMYSRKSNILDTVTNSQVCVCVSLRETGSGKNTQIAQYLYQAGFGKNGIIGCTQPRKIAAVTLACHVASEMASSVGQVVGYHVGLKVKRTNVTKILYMTDQILLNECLKDEELRRFSCIIIDEAHERSVFTDLLLGMIKSALKRRPDLRLVITSATINPDVFVSYFGGPDRCPDLCVSGRTFPVEVIWLNPPDDQNPFEDYVNLAIKTAFDIHKQTPPAEGDI</sequence>
<dbReference type="GO" id="GO:0016787">
    <property type="term" value="F:hydrolase activity"/>
    <property type="evidence" value="ECO:0007669"/>
    <property type="project" value="UniProtKB-KW"/>
</dbReference>
<keyword evidence="1" id="KW-0547">Nucleotide-binding</keyword>
<dbReference type="AlphaFoldDB" id="A0AAE0VNE9"/>
<evidence type="ECO:0000313" key="8">
    <source>
        <dbReference type="EMBL" id="KAK3584668.1"/>
    </source>
</evidence>
<evidence type="ECO:0000256" key="6">
    <source>
        <dbReference type="SAM" id="MobiDB-lite"/>
    </source>
</evidence>
<evidence type="ECO:0000256" key="1">
    <source>
        <dbReference type="ARBA" id="ARBA00022741"/>
    </source>
</evidence>
<keyword evidence="3" id="KW-0347">Helicase</keyword>
<gene>
    <name evidence="8" type="ORF">CHS0354_001248</name>
</gene>
<feature type="coiled-coil region" evidence="5">
    <location>
        <begin position="339"/>
        <end position="390"/>
    </location>
</feature>
<evidence type="ECO:0000256" key="3">
    <source>
        <dbReference type="ARBA" id="ARBA00022806"/>
    </source>
</evidence>
<feature type="domain" description="Helicase ATP-binding" evidence="7">
    <location>
        <begin position="448"/>
        <end position="611"/>
    </location>
</feature>
<proteinExistence type="predicted"/>
<accession>A0AAE0VNE9</accession>
<dbReference type="Pfam" id="PF00270">
    <property type="entry name" value="DEAD"/>
    <property type="match status" value="1"/>
</dbReference>
<dbReference type="EMBL" id="JAEAOA010000126">
    <property type="protein sequence ID" value="KAK3584668.1"/>
    <property type="molecule type" value="Genomic_DNA"/>
</dbReference>
<dbReference type="SMART" id="SM00487">
    <property type="entry name" value="DEXDc"/>
    <property type="match status" value="1"/>
</dbReference>
<dbReference type="GO" id="GO:0034458">
    <property type="term" value="F:3'-5' RNA helicase activity"/>
    <property type="evidence" value="ECO:0007669"/>
    <property type="project" value="TreeGrafter"/>
</dbReference>
<organism evidence="8 9">
    <name type="scientific">Potamilus streckersoni</name>
    <dbReference type="NCBI Taxonomy" id="2493646"/>
    <lineage>
        <taxon>Eukaryota</taxon>
        <taxon>Metazoa</taxon>
        <taxon>Spiralia</taxon>
        <taxon>Lophotrochozoa</taxon>
        <taxon>Mollusca</taxon>
        <taxon>Bivalvia</taxon>
        <taxon>Autobranchia</taxon>
        <taxon>Heteroconchia</taxon>
        <taxon>Palaeoheterodonta</taxon>
        <taxon>Unionida</taxon>
        <taxon>Unionoidea</taxon>
        <taxon>Unionidae</taxon>
        <taxon>Ambleminae</taxon>
        <taxon>Lampsilini</taxon>
        <taxon>Potamilus</taxon>
    </lineage>
</organism>
<name>A0AAE0VNE9_9BIVA</name>
<dbReference type="Gene3D" id="3.40.50.300">
    <property type="entry name" value="P-loop containing nucleotide triphosphate hydrolases"/>
    <property type="match status" value="1"/>
</dbReference>
<dbReference type="InterPro" id="IPR027417">
    <property type="entry name" value="P-loop_NTPase"/>
</dbReference>
<protein>
    <recommendedName>
        <fullName evidence="7">Helicase ATP-binding domain-containing protein</fullName>
    </recommendedName>
</protein>
<comment type="caution">
    <text evidence="8">The sequence shown here is derived from an EMBL/GenBank/DDBJ whole genome shotgun (WGS) entry which is preliminary data.</text>
</comment>
<dbReference type="InterPro" id="IPR014001">
    <property type="entry name" value="Helicase_ATP-bd"/>
</dbReference>
<keyword evidence="9" id="KW-1185">Reference proteome</keyword>
<dbReference type="GO" id="GO:0005524">
    <property type="term" value="F:ATP binding"/>
    <property type="evidence" value="ECO:0007669"/>
    <property type="project" value="UniProtKB-KW"/>
</dbReference>
<dbReference type="InterPro" id="IPR002464">
    <property type="entry name" value="DNA/RNA_helicase_DEAH_CS"/>
</dbReference>
<dbReference type="GO" id="GO:0003723">
    <property type="term" value="F:RNA binding"/>
    <property type="evidence" value="ECO:0007669"/>
    <property type="project" value="TreeGrafter"/>
</dbReference>
<feature type="compositionally biased region" description="Basic and acidic residues" evidence="6">
    <location>
        <begin position="36"/>
        <end position="47"/>
    </location>
</feature>
<evidence type="ECO:0000256" key="5">
    <source>
        <dbReference type="SAM" id="Coils"/>
    </source>
</evidence>
<dbReference type="Proteomes" id="UP001195483">
    <property type="component" value="Unassembled WGS sequence"/>
</dbReference>